<dbReference type="GO" id="GO:0003700">
    <property type="term" value="F:DNA-binding transcription factor activity"/>
    <property type="evidence" value="ECO:0007669"/>
    <property type="project" value="InterPro"/>
</dbReference>
<evidence type="ECO:0000313" key="3">
    <source>
        <dbReference type="EMBL" id="GEL47090.1"/>
    </source>
</evidence>
<dbReference type="GO" id="GO:0003677">
    <property type="term" value="F:DNA binding"/>
    <property type="evidence" value="ECO:0007669"/>
    <property type="project" value="InterPro"/>
</dbReference>
<feature type="domain" description="Runt" evidence="2">
    <location>
        <begin position="1"/>
        <end position="29"/>
    </location>
</feature>
<dbReference type="InterPro" id="IPR013524">
    <property type="entry name" value="Runt_dom"/>
</dbReference>
<comment type="caution">
    <text evidence="3">The sequence shown here is derived from an EMBL/GenBank/DDBJ whole genome shotgun (WGS) entry which is preliminary data.</text>
</comment>
<evidence type="ECO:0000259" key="2">
    <source>
        <dbReference type="PROSITE" id="PS51062"/>
    </source>
</evidence>
<dbReference type="PROSITE" id="PS51062">
    <property type="entry name" value="RUNT"/>
    <property type="match status" value="1"/>
</dbReference>
<feature type="region of interest" description="Disordered" evidence="1">
    <location>
        <begin position="1"/>
        <end position="30"/>
    </location>
</feature>
<name>A0A511FCV5_9CELL</name>
<proteinExistence type="predicted"/>
<sequence>MPSSSAPVRVRDQRSAPAVGTDGPRDPRAPLHALIPVQLDEEALSPAIRARLRQDAADRESGACPPLVRR</sequence>
<accession>A0A511FCV5</accession>
<evidence type="ECO:0000313" key="4">
    <source>
        <dbReference type="Proteomes" id="UP000321723"/>
    </source>
</evidence>
<dbReference type="RefSeq" id="WP_146837889.1">
    <property type="nucleotide sequence ID" value="NZ_BJVQ01000029.1"/>
</dbReference>
<dbReference type="AlphaFoldDB" id="A0A511FCV5"/>
<protein>
    <recommendedName>
        <fullName evidence="2">Runt domain-containing protein</fullName>
    </recommendedName>
</protein>
<keyword evidence="4" id="KW-1185">Reference proteome</keyword>
<dbReference type="Proteomes" id="UP000321723">
    <property type="component" value="Unassembled WGS sequence"/>
</dbReference>
<gene>
    <name evidence="3" type="ORF">CHO01_22060</name>
</gene>
<evidence type="ECO:0000256" key="1">
    <source>
        <dbReference type="SAM" id="MobiDB-lite"/>
    </source>
</evidence>
<organism evidence="3 4">
    <name type="scientific">Cellulomonas hominis</name>
    <dbReference type="NCBI Taxonomy" id="156981"/>
    <lineage>
        <taxon>Bacteria</taxon>
        <taxon>Bacillati</taxon>
        <taxon>Actinomycetota</taxon>
        <taxon>Actinomycetes</taxon>
        <taxon>Micrococcales</taxon>
        <taxon>Cellulomonadaceae</taxon>
        <taxon>Cellulomonas</taxon>
    </lineage>
</organism>
<reference evidence="3 4" key="1">
    <citation type="submission" date="2019-07" db="EMBL/GenBank/DDBJ databases">
        <title>Whole genome shotgun sequence of Cellulomonas hominis NBRC 16055.</title>
        <authorList>
            <person name="Hosoyama A."/>
            <person name="Uohara A."/>
            <person name="Ohji S."/>
            <person name="Ichikawa N."/>
        </authorList>
    </citation>
    <scope>NUCLEOTIDE SEQUENCE [LARGE SCALE GENOMIC DNA]</scope>
    <source>
        <strain evidence="3 4">NBRC 16055</strain>
    </source>
</reference>
<dbReference type="EMBL" id="BJVQ01000029">
    <property type="protein sequence ID" value="GEL47090.1"/>
    <property type="molecule type" value="Genomic_DNA"/>
</dbReference>